<accession>A0A210QE61</accession>
<dbReference type="SUPFAM" id="SSF47769">
    <property type="entry name" value="SAM/Pointed domain"/>
    <property type="match status" value="1"/>
</dbReference>
<evidence type="ECO:0000313" key="2">
    <source>
        <dbReference type="EMBL" id="OWF47032.1"/>
    </source>
</evidence>
<dbReference type="PANTHER" id="PTHR14454:SF11">
    <property type="entry name" value="SERRANO, ISOFORM F"/>
    <property type="match status" value="1"/>
</dbReference>
<dbReference type="InterPro" id="IPR013761">
    <property type="entry name" value="SAM/pointed_sf"/>
</dbReference>
<dbReference type="Pfam" id="PF00536">
    <property type="entry name" value="SAM_1"/>
    <property type="match status" value="1"/>
</dbReference>
<dbReference type="PANTHER" id="PTHR14454">
    <property type="entry name" value="GRB2-ASSOCIATED AND REGULATOR OF MAPK PROTEIN FAMILY MEMBER"/>
    <property type="match status" value="1"/>
</dbReference>
<dbReference type="OrthoDB" id="6077228at2759"/>
<keyword evidence="3" id="KW-1185">Reference proteome</keyword>
<evidence type="ECO:0000313" key="3">
    <source>
        <dbReference type="Proteomes" id="UP000242188"/>
    </source>
</evidence>
<dbReference type="Proteomes" id="UP000242188">
    <property type="component" value="Unassembled WGS sequence"/>
</dbReference>
<proteinExistence type="predicted"/>
<dbReference type="InterPro" id="IPR001660">
    <property type="entry name" value="SAM"/>
</dbReference>
<name>A0A210QE61_MIZYE</name>
<dbReference type="AlphaFoldDB" id="A0A210QE61"/>
<protein>
    <recommendedName>
        <fullName evidence="1">SAM domain-containing protein</fullName>
    </recommendedName>
</protein>
<dbReference type="STRING" id="6573.A0A210QE61"/>
<dbReference type="InterPro" id="IPR052281">
    <property type="entry name" value="GAREM"/>
</dbReference>
<reference evidence="2 3" key="1">
    <citation type="journal article" date="2017" name="Nat. Ecol. Evol.">
        <title>Scallop genome provides insights into evolution of bilaterian karyotype and development.</title>
        <authorList>
            <person name="Wang S."/>
            <person name="Zhang J."/>
            <person name="Jiao W."/>
            <person name="Li J."/>
            <person name="Xun X."/>
            <person name="Sun Y."/>
            <person name="Guo X."/>
            <person name="Huan P."/>
            <person name="Dong B."/>
            <person name="Zhang L."/>
            <person name="Hu X."/>
            <person name="Sun X."/>
            <person name="Wang J."/>
            <person name="Zhao C."/>
            <person name="Wang Y."/>
            <person name="Wang D."/>
            <person name="Huang X."/>
            <person name="Wang R."/>
            <person name="Lv J."/>
            <person name="Li Y."/>
            <person name="Zhang Z."/>
            <person name="Liu B."/>
            <person name="Lu W."/>
            <person name="Hui Y."/>
            <person name="Liang J."/>
            <person name="Zhou Z."/>
            <person name="Hou R."/>
            <person name="Li X."/>
            <person name="Liu Y."/>
            <person name="Li H."/>
            <person name="Ning X."/>
            <person name="Lin Y."/>
            <person name="Zhao L."/>
            <person name="Xing Q."/>
            <person name="Dou J."/>
            <person name="Li Y."/>
            <person name="Mao J."/>
            <person name="Guo H."/>
            <person name="Dou H."/>
            <person name="Li T."/>
            <person name="Mu C."/>
            <person name="Jiang W."/>
            <person name="Fu Q."/>
            <person name="Fu X."/>
            <person name="Miao Y."/>
            <person name="Liu J."/>
            <person name="Yu Q."/>
            <person name="Li R."/>
            <person name="Liao H."/>
            <person name="Li X."/>
            <person name="Kong Y."/>
            <person name="Jiang Z."/>
            <person name="Chourrout D."/>
            <person name="Li R."/>
            <person name="Bao Z."/>
        </authorList>
    </citation>
    <scope>NUCLEOTIDE SEQUENCE [LARGE SCALE GENOMIC DNA]</scope>
    <source>
        <strain evidence="2 3">PY_sf001</strain>
    </source>
</reference>
<dbReference type="Gene3D" id="1.10.150.50">
    <property type="entry name" value="Transcription Factor, Ets-1"/>
    <property type="match status" value="1"/>
</dbReference>
<comment type="caution">
    <text evidence="2">The sequence shown here is derived from an EMBL/GenBank/DDBJ whole genome shotgun (WGS) entry which is preliminary data.</text>
</comment>
<dbReference type="EMBL" id="NEDP02004041">
    <property type="protein sequence ID" value="OWF47032.1"/>
    <property type="molecule type" value="Genomic_DNA"/>
</dbReference>
<sequence>MMDYEVKTRFPYEYDENNGLNGPKLLKKYRDRFPLLAIVTEGDYGKTVFDDFSDEQVYRIQAYTRQRRVVVKETRVKQDPLKCNYLSFPVDSPYTFCVIKSRNNCTEPMSFSDILKEYTCPVMVKFSPRCKYVKINEMLDHTERIASLLIISEYEENFFTGNCLDKGIINPGVTLAALSPRIVYAEITGIHGKSQETFKKHLVTMERFLRENGVTFDINAGNPAVTRITEEGTGTGNMVPEVLTTLIPELKIKPPPKLPARQTSVQDDKPEKIQNRALPPIPTDNSTQKAVAVVKPYRPQPHEQSAYYTDPLDSEYTYLDVDDLRKEKPENPEAIRKSLKHKSVSDIKKCMLELKLQRYANRFEEELIDGPMFVDLTEDILKEEFKMSKLEIVRLLMFIRTGHIPR</sequence>
<gene>
    <name evidence="2" type="ORF">KP79_PYT01359</name>
</gene>
<organism evidence="2 3">
    <name type="scientific">Mizuhopecten yessoensis</name>
    <name type="common">Japanese scallop</name>
    <name type="synonym">Patinopecten yessoensis</name>
    <dbReference type="NCBI Taxonomy" id="6573"/>
    <lineage>
        <taxon>Eukaryota</taxon>
        <taxon>Metazoa</taxon>
        <taxon>Spiralia</taxon>
        <taxon>Lophotrochozoa</taxon>
        <taxon>Mollusca</taxon>
        <taxon>Bivalvia</taxon>
        <taxon>Autobranchia</taxon>
        <taxon>Pteriomorphia</taxon>
        <taxon>Pectinida</taxon>
        <taxon>Pectinoidea</taxon>
        <taxon>Pectinidae</taxon>
        <taxon>Mizuhopecten</taxon>
    </lineage>
</organism>
<feature type="domain" description="SAM" evidence="1">
    <location>
        <begin position="341"/>
        <end position="390"/>
    </location>
</feature>
<evidence type="ECO:0000259" key="1">
    <source>
        <dbReference type="Pfam" id="PF00536"/>
    </source>
</evidence>